<proteinExistence type="predicted"/>
<evidence type="ECO:0000313" key="3">
    <source>
        <dbReference type="EMBL" id="MBX04381.1"/>
    </source>
</evidence>
<feature type="transmembrane region" description="Helical" evidence="1">
    <location>
        <begin position="62"/>
        <end position="84"/>
    </location>
</feature>
<keyword evidence="1" id="KW-0472">Membrane</keyword>
<keyword evidence="1" id="KW-1133">Transmembrane helix</keyword>
<name>A0A2P2KF89_RHIMU</name>
<protein>
    <recommendedName>
        <fullName evidence="2">Protein root UVB sensitive/RUS domain-containing protein</fullName>
    </recommendedName>
</protein>
<feature type="transmembrane region" description="Helical" evidence="1">
    <location>
        <begin position="20"/>
        <end position="42"/>
    </location>
</feature>
<dbReference type="Pfam" id="PF04884">
    <property type="entry name" value="UVB_sens_prot"/>
    <property type="match status" value="1"/>
</dbReference>
<accession>A0A2P2KF89</accession>
<dbReference type="EMBL" id="GGEC01023897">
    <property type="protein sequence ID" value="MBX04381.1"/>
    <property type="molecule type" value="Transcribed_RNA"/>
</dbReference>
<organism evidence="3">
    <name type="scientific">Rhizophora mucronata</name>
    <name type="common">Asiatic mangrove</name>
    <dbReference type="NCBI Taxonomy" id="61149"/>
    <lineage>
        <taxon>Eukaryota</taxon>
        <taxon>Viridiplantae</taxon>
        <taxon>Streptophyta</taxon>
        <taxon>Embryophyta</taxon>
        <taxon>Tracheophyta</taxon>
        <taxon>Spermatophyta</taxon>
        <taxon>Magnoliopsida</taxon>
        <taxon>eudicotyledons</taxon>
        <taxon>Gunneridae</taxon>
        <taxon>Pentapetalae</taxon>
        <taxon>rosids</taxon>
        <taxon>fabids</taxon>
        <taxon>Malpighiales</taxon>
        <taxon>Rhizophoraceae</taxon>
        <taxon>Rhizophora</taxon>
    </lineage>
</organism>
<evidence type="ECO:0000256" key="1">
    <source>
        <dbReference type="SAM" id="Phobius"/>
    </source>
</evidence>
<dbReference type="AlphaFoldDB" id="A0A2P2KF89"/>
<keyword evidence="1" id="KW-0812">Transmembrane</keyword>
<sequence length="87" mass="9481">MLSYPKLVAHWPSSKFIFNFIAAILITLCVSLFSSISFKGLFRAIGVGGKSTAVNGATFQWFLKDLTGILGGILLTVCILPGWWELS</sequence>
<dbReference type="InterPro" id="IPR054549">
    <property type="entry name" value="UVB_sens_RUS_dom"/>
</dbReference>
<evidence type="ECO:0000259" key="2">
    <source>
        <dbReference type="Pfam" id="PF04884"/>
    </source>
</evidence>
<reference evidence="3" key="1">
    <citation type="submission" date="2018-02" db="EMBL/GenBank/DDBJ databases">
        <title>Rhizophora mucronata_Transcriptome.</title>
        <authorList>
            <person name="Meera S.P."/>
            <person name="Sreeshan A."/>
            <person name="Augustine A."/>
        </authorList>
    </citation>
    <scope>NUCLEOTIDE SEQUENCE</scope>
    <source>
        <tissue evidence="3">Leaf</tissue>
    </source>
</reference>
<feature type="domain" description="Protein root UVB sensitive/RUS" evidence="2">
    <location>
        <begin position="22"/>
        <end position="76"/>
    </location>
</feature>